<dbReference type="PANTHER" id="PTHR43767">
    <property type="entry name" value="LONG-CHAIN-FATTY-ACID--COA LIGASE"/>
    <property type="match status" value="1"/>
</dbReference>
<dbReference type="InterPro" id="IPR042099">
    <property type="entry name" value="ANL_N_sf"/>
</dbReference>
<dbReference type="FunFam" id="3.30.300.30:FF:000008">
    <property type="entry name" value="2,3-dihydroxybenzoate-AMP ligase"/>
    <property type="match status" value="1"/>
</dbReference>
<dbReference type="InterPro" id="IPR020845">
    <property type="entry name" value="AMP-binding_CS"/>
</dbReference>
<dbReference type="InterPro" id="IPR045851">
    <property type="entry name" value="AMP-bd_C_sf"/>
</dbReference>
<keyword evidence="2 5" id="KW-0436">Ligase</keyword>
<dbReference type="Pfam" id="PF13193">
    <property type="entry name" value="AMP-binding_C"/>
    <property type="match status" value="1"/>
</dbReference>
<comment type="caution">
    <text evidence="5">The sequence shown here is derived from an EMBL/GenBank/DDBJ whole genome shotgun (WGS) entry which is preliminary data.</text>
</comment>
<sequence length="518" mass="56064">MYLTQGLHRVLQQRPHAVATVFRDRRRTYAELADRVARLAGALQQLGMQTGDRVGLLGLNSDRFLEYFLATWWGGGVVNPVNIRWSVPEIVYSLDDCDTRILLIDDTFLPLAEGIAGSARVRPLLIHIGDGPLPEGMLSYEQLIGEATPVDDAFRGGDDLASIMYTGGTTGRPKGVMQSHMNLWTAAVARAADVPVPADALTLHIAPMFHLAALSRVILISLLGLPSIFVPAFDALDVMRTIERERITDILIVPTMLQALIMHPDFARHDLSCLRSLTYGASPIAVPLLEMALKALPNVEFTQGYGMTEAAPPISANGPENHSAEGIANGRLRSAGRPGLGVTVRIVDEQDNEVPCGTVGEVVVRGPNIMLGYWNNPEETAKALRGGWMHTGDGAYMDADGFIYIVDRFKDMIVSGGENVYSGEVESAIASHPAVAACAVIGIPCAQWGEAVHAVVVLKPDNEVASAQIIEHCRRQIAGYKTPKSVEFRAALPLSGAGKVLKRDLREPFWRGTDRGVS</sequence>
<evidence type="ECO:0000313" key="5">
    <source>
        <dbReference type="EMBL" id="KJZ46212.1"/>
    </source>
</evidence>
<dbReference type="GO" id="GO:0016878">
    <property type="term" value="F:acid-thiol ligase activity"/>
    <property type="evidence" value="ECO:0007669"/>
    <property type="project" value="UniProtKB-ARBA"/>
</dbReference>
<dbReference type="PATRIC" id="fig|294.132.peg.1278"/>
<evidence type="ECO:0000259" key="4">
    <source>
        <dbReference type="Pfam" id="PF13193"/>
    </source>
</evidence>
<dbReference type="Proteomes" id="UP000033588">
    <property type="component" value="Unassembled WGS sequence"/>
</dbReference>
<dbReference type="PROSITE" id="PS00455">
    <property type="entry name" value="AMP_BINDING"/>
    <property type="match status" value="1"/>
</dbReference>
<feature type="domain" description="AMP-binding enzyme C-terminal" evidence="4">
    <location>
        <begin position="424"/>
        <end position="499"/>
    </location>
</feature>
<dbReference type="InterPro" id="IPR000873">
    <property type="entry name" value="AMP-dep_synth/lig_dom"/>
</dbReference>
<dbReference type="AlphaFoldDB" id="A0A0F4TS59"/>
<comment type="similarity">
    <text evidence="1">Belongs to the ATP-dependent AMP-binding enzyme family.</text>
</comment>
<accession>A0A0F4TS59</accession>
<evidence type="ECO:0000256" key="2">
    <source>
        <dbReference type="ARBA" id="ARBA00022598"/>
    </source>
</evidence>
<evidence type="ECO:0000313" key="6">
    <source>
        <dbReference type="Proteomes" id="UP000033588"/>
    </source>
</evidence>
<dbReference type="NCBIfam" id="NF004837">
    <property type="entry name" value="PRK06187.1"/>
    <property type="match status" value="1"/>
</dbReference>
<reference evidence="5 6" key="1">
    <citation type="submission" date="2015-03" db="EMBL/GenBank/DDBJ databases">
        <title>Comparative genomics of Pseudomonas insights into diversity of traits involved in vanlence and defense.</title>
        <authorList>
            <person name="Qin Y."/>
        </authorList>
    </citation>
    <scope>NUCLEOTIDE SEQUENCE [LARGE SCALE GENOMIC DNA]</scope>
    <source>
        <strain evidence="5 6">C8</strain>
    </source>
</reference>
<dbReference type="OrthoDB" id="9803968at2"/>
<gene>
    <name evidence="5" type="ORF">VC35_12620</name>
</gene>
<evidence type="ECO:0000256" key="1">
    <source>
        <dbReference type="ARBA" id="ARBA00006432"/>
    </source>
</evidence>
<dbReference type="Pfam" id="PF00501">
    <property type="entry name" value="AMP-binding"/>
    <property type="match status" value="1"/>
</dbReference>
<dbReference type="Gene3D" id="3.40.50.12780">
    <property type="entry name" value="N-terminal domain of ligase-like"/>
    <property type="match status" value="1"/>
</dbReference>
<dbReference type="InterPro" id="IPR025110">
    <property type="entry name" value="AMP-bd_C"/>
</dbReference>
<name>A0A0F4TS59_PSEFL</name>
<evidence type="ECO:0000259" key="3">
    <source>
        <dbReference type="Pfam" id="PF00501"/>
    </source>
</evidence>
<feature type="domain" description="AMP-dependent synthetase/ligase" evidence="3">
    <location>
        <begin position="9"/>
        <end position="374"/>
    </location>
</feature>
<dbReference type="SUPFAM" id="SSF56801">
    <property type="entry name" value="Acetyl-CoA synthetase-like"/>
    <property type="match status" value="1"/>
</dbReference>
<protein>
    <submittedName>
        <fullName evidence="5">Fatty-acid--CoA ligase</fullName>
    </submittedName>
</protein>
<dbReference type="Gene3D" id="3.30.300.30">
    <property type="match status" value="1"/>
</dbReference>
<dbReference type="InterPro" id="IPR050237">
    <property type="entry name" value="ATP-dep_AMP-bd_enzyme"/>
</dbReference>
<dbReference type="PANTHER" id="PTHR43767:SF1">
    <property type="entry name" value="NONRIBOSOMAL PEPTIDE SYNTHASE PES1 (EUROFUNG)-RELATED"/>
    <property type="match status" value="1"/>
</dbReference>
<organism evidence="5 6">
    <name type="scientific">Pseudomonas fluorescens</name>
    <dbReference type="NCBI Taxonomy" id="294"/>
    <lineage>
        <taxon>Bacteria</taxon>
        <taxon>Pseudomonadati</taxon>
        <taxon>Pseudomonadota</taxon>
        <taxon>Gammaproteobacteria</taxon>
        <taxon>Pseudomonadales</taxon>
        <taxon>Pseudomonadaceae</taxon>
        <taxon>Pseudomonas</taxon>
    </lineage>
</organism>
<dbReference type="EMBL" id="LACC01000014">
    <property type="protein sequence ID" value="KJZ46212.1"/>
    <property type="molecule type" value="Genomic_DNA"/>
</dbReference>
<dbReference type="RefSeq" id="WP_046040409.1">
    <property type="nucleotide sequence ID" value="NZ_LACC01000014.1"/>
</dbReference>
<proteinExistence type="inferred from homology"/>
<dbReference type="CDD" id="cd17631">
    <property type="entry name" value="FACL_FadD13-like"/>
    <property type="match status" value="1"/>
</dbReference>